<reference evidence="11 12" key="1">
    <citation type="submission" date="2020-12" db="EMBL/GenBank/DDBJ databases">
        <title>Metabolic potential, ecology and presence of endohyphal bacteria is reflected in genomic diversity of Mucoromycotina.</title>
        <authorList>
            <person name="Muszewska A."/>
            <person name="Okrasinska A."/>
            <person name="Steczkiewicz K."/>
            <person name="Drgas O."/>
            <person name="Orlowska M."/>
            <person name="Perlinska-Lenart U."/>
            <person name="Aleksandrzak-Piekarczyk T."/>
            <person name="Szatraj K."/>
            <person name="Zielenkiewicz U."/>
            <person name="Pilsyk S."/>
            <person name="Malc E."/>
            <person name="Mieczkowski P."/>
            <person name="Kruszewska J.S."/>
            <person name="Biernat P."/>
            <person name="Pawlowska J."/>
        </authorList>
    </citation>
    <scope>NUCLEOTIDE SEQUENCE [LARGE SCALE GENOMIC DNA]</scope>
    <source>
        <strain evidence="11 12">CBS 142.35</strain>
    </source>
</reference>
<proteinExistence type="inferred from homology"/>
<dbReference type="GO" id="GO:0000812">
    <property type="term" value="C:Swr1 complex"/>
    <property type="evidence" value="ECO:0007669"/>
    <property type="project" value="TreeGrafter"/>
</dbReference>
<evidence type="ECO:0000256" key="4">
    <source>
        <dbReference type="ARBA" id="ARBA00022853"/>
    </source>
</evidence>
<sequence>MSGSDIRDILQIGKPSSDVTHLRRLNKQPEKRPDGISRELYSLIGGAPPVALVRPTYKAKFNVKKKATPWVTERFTNHARSDGLELEHWIKQTHVSKSEYPFAYTQKSNAVLEYTDKEYIECLAELDKEWTKEETDYLLYLCQKYDLRFIIIADRYEYNNNKNRSIEDLKDRYYNICRTLLKHRESSNNNSLTTITQHYSFDKTRELERKEALEVLYSRTREQMEEEEALLVEVKRIEQEENKLARERESVMHVQPIPFTFTSSTNYNFNSSNTHAPDSKVRTFFIFYFL</sequence>
<keyword evidence="6" id="KW-0804">Transcription</keyword>
<evidence type="ECO:0000256" key="5">
    <source>
        <dbReference type="ARBA" id="ARBA00023015"/>
    </source>
</evidence>
<dbReference type="GO" id="GO:0035267">
    <property type="term" value="C:NuA4 histone acetyltransferase complex"/>
    <property type="evidence" value="ECO:0007669"/>
    <property type="project" value="InterPro"/>
</dbReference>
<evidence type="ECO:0000256" key="6">
    <source>
        <dbReference type="ARBA" id="ARBA00023163"/>
    </source>
</evidence>
<comment type="subcellular location">
    <subcellularLocation>
        <location evidence="1">Nucleus</location>
    </subcellularLocation>
</comment>
<evidence type="ECO:0000313" key="12">
    <source>
        <dbReference type="Proteomes" id="UP000646827"/>
    </source>
</evidence>
<keyword evidence="12" id="KW-1185">Reference proteome</keyword>
<protein>
    <recommendedName>
        <fullName evidence="3">SWR1-complex protein 4</fullName>
    </recommendedName>
</protein>
<dbReference type="PANTHER" id="PTHR12855:SF10">
    <property type="entry name" value="DNA METHYLTRANSFERASE 1-ASSOCIATED PROTEIN 1"/>
    <property type="match status" value="1"/>
</dbReference>
<dbReference type="GO" id="GO:0003714">
    <property type="term" value="F:transcription corepressor activity"/>
    <property type="evidence" value="ECO:0007669"/>
    <property type="project" value="TreeGrafter"/>
</dbReference>
<name>A0A8H7VNJ2_9FUNG</name>
<evidence type="ECO:0000313" key="11">
    <source>
        <dbReference type="EMBL" id="KAG2222983.1"/>
    </source>
</evidence>
<evidence type="ECO:0000259" key="10">
    <source>
        <dbReference type="SMART" id="SM00717"/>
    </source>
</evidence>
<evidence type="ECO:0000256" key="1">
    <source>
        <dbReference type="ARBA" id="ARBA00004123"/>
    </source>
</evidence>
<dbReference type="SMART" id="SM00717">
    <property type="entry name" value="SANT"/>
    <property type="match status" value="1"/>
</dbReference>
<evidence type="ECO:0000256" key="7">
    <source>
        <dbReference type="ARBA" id="ARBA00023242"/>
    </source>
</evidence>
<keyword evidence="9" id="KW-0175">Coiled coil</keyword>
<dbReference type="InterPro" id="IPR027109">
    <property type="entry name" value="Swc4/Dmap1"/>
</dbReference>
<dbReference type="SUPFAM" id="SSF46689">
    <property type="entry name" value="Homeodomain-like"/>
    <property type="match status" value="1"/>
</dbReference>
<dbReference type="PANTHER" id="PTHR12855">
    <property type="entry name" value="DNA METHYLTRANSFERASE 1-ASSOCIATED PROTEIN 1 FAMILY MEMBER"/>
    <property type="match status" value="1"/>
</dbReference>
<dbReference type="OrthoDB" id="19740at2759"/>
<feature type="coiled-coil region" evidence="9">
    <location>
        <begin position="210"/>
        <end position="247"/>
    </location>
</feature>
<dbReference type="GO" id="GO:0000122">
    <property type="term" value="P:negative regulation of transcription by RNA polymerase II"/>
    <property type="evidence" value="ECO:0007669"/>
    <property type="project" value="TreeGrafter"/>
</dbReference>
<dbReference type="Gene3D" id="1.10.10.60">
    <property type="entry name" value="Homeodomain-like"/>
    <property type="match status" value="1"/>
</dbReference>
<comment type="function">
    <text evidence="8">Component of the SWR1 complex which mediates the ATP-dependent exchange of histone H2A for the H2A variant HZT1 leading to transcriptional regulation of selected genes by chromatin remodeling. Component of the NuA4 histone acetyltransferase complex which is involved in transcriptional activation of selected genes principally by acetylation of nucleosomal histone H4 and H2A. The NuA4 complex is also involved in DNA repair.</text>
</comment>
<organism evidence="11 12">
    <name type="scientific">Circinella minor</name>
    <dbReference type="NCBI Taxonomy" id="1195481"/>
    <lineage>
        <taxon>Eukaryota</taxon>
        <taxon>Fungi</taxon>
        <taxon>Fungi incertae sedis</taxon>
        <taxon>Mucoromycota</taxon>
        <taxon>Mucoromycotina</taxon>
        <taxon>Mucoromycetes</taxon>
        <taxon>Mucorales</taxon>
        <taxon>Lichtheimiaceae</taxon>
        <taxon>Circinella</taxon>
    </lineage>
</organism>
<evidence type="ECO:0000256" key="9">
    <source>
        <dbReference type="SAM" id="Coils"/>
    </source>
</evidence>
<dbReference type="InterPro" id="IPR009057">
    <property type="entry name" value="Homeodomain-like_sf"/>
</dbReference>
<dbReference type="EMBL" id="JAEPRB010000070">
    <property type="protein sequence ID" value="KAG2222983.1"/>
    <property type="molecule type" value="Genomic_DNA"/>
</dbReference>
<accession>A0A8H7VNJ2</accession>
<dbReference type="FunFam" id="1.10.10.60:FF:000087">
    <property type="entry name" value="DNA methyltransferase 1-associated protein 1"/>
    <property type="match status" value="1"/>
</dbReference>
<dbReference type="GO" id="GO:0006281">
    <property type="term" value="P:DNA repair"/>
    <property type="evidence" value="ECO:0007669"/>
    <property type="project" value="InterPro"/>
</dbReference>
<evidence type="ECO:0000256" key="3">
    <source>
        <dbReference type="ARBA" id="ARBA00019132"/>
    </source>
</evidence>
<dbReference type="AlphaFoldDB" id="A0A8H7VNJ2"/>
<comment type="similarity">
    <text evidence="2">Belongs to the SWC4 family.</text>
</comment>
<dbReference type="GO" id="GO:0006338">
    <property type="term" value="P:chromatin remodeling"/>
    <property type="evidence" value="ECO:0007669"/>
    <property type="project" value="InterPro"/>
</dbReference>
<dbReference type="Pfam" id="PF16282">
    <property type="entry name" value="SANT_DAMP1_like"/>
    <property type="match status" value="1"/>
</dbReference>
<dbReference type="InterPro" id="IPR001005">
    <property type="entry name" value="SANT/Myb"/>
</dbReference>
<evidence type="ECO:0000256" key="8">
    <source>
        <dbReference type="ARBA" id="ARBA00025264"/>
    </source>
</evidence>
<keyword evidence="4" id="KW-0156">Chromatin regulator</keyword>
<keyword evidence="7" id="KW-0539">Nucleus</keyword>
<dbReference type="InterPro" id="IPR032563">
    <property type="entry name" value="DAMP1_SANT-like"/>
</dbReference>
<dbReference type="Proteomes" id="UP000646827">
    <property type="component" value="Unassembled WGS sequence"/>
</dbReference>
<gene>
    <name evidence="11" type="ORF">INT45_012282</name>
</gene>
<keyword evidence="5" id="KW-0805">Transcription regulation</keyword>
<comment type="caution">
    <text evidence="11">The sequence shown here is derived from an EMBL/GenBank/DDBJ whole genome shotgun (WGS) entry which is preliminary data.</text>
</comment>
<evidence type="ECO:0000256" key="2">
    <source>
        <dbReference type="ARBA" id="ARBA00006918"/>
    </source>
</evidence>
<feature type="domain" description="Myb-like" evidence="10">
    <location>
        <begin position="126"/>
        <end position="179"/>
    </location>
</feature>